<dbReference type="InterPro" id="IPR001128">
    <property type="entry name" value="Cyt_P450"/>
</dbReference>
<dbReference type="EMBL" id="KZ451911">
    <property type="protein sequence ID" value="PKA62975.1"/>
    <property type="molecule type" value="Genomic_DNA"/>
</dbReference>
<dbReference type="PROSITE" id="PS00086">
    <property type="entry name" value="CYTOCHROME_P450"/>
    <property type="match status" value="1"/>
</dbReference>
<feature type="binding site" description="axial binding residue" evidence="7">
    <location>
        <position position="457"/>
    </location>
    <ligand>
        <name>heme</name>
        <dbReference type="ChEBI" id="CHEBI:30413"/>
    </ligand>
    <ligandPart>
        <name>Fe</name>
        <dbReference type="ChEBI" id="CHEBI:18248"/>
    </ligandPart>
</feature>
<dbReference type="Pfam" id="PF00067">
    <property type="entry name" value="p450"/>
    <property type="match status" value="1"/>
</dbReference>
<keyword evidence="12" id="KW-1185">Reference proteome</keyword>
<feature type="chain" id="PRO_5014115136" evidence="10">
    <location>
        <begin position="24"/>
        <end position="524"/>
    </location>
</feature>
<evidence type="ECO:0000256" key="7">
    <source>
        <dbReference type="PIRSR" id="PIRSR602401-1"/>
    </source>
</evidence>
<dbReference type="GO" id="GO:0005506">
    <property type="term" value="F:iron ion binding"/>
    <property type="evidence" value="ECO:0007669"/>
    <property type="project" value="InterPro"/>
</dbReference>
<dbReference type="PANTHER" id="PTHR47955">
    <property type="entry name" value="CYTOCHROME P450 FAMILY 71 PROTEIN"/>
    <property type="match status" value="1"/>
</dbReference>
<keyword evidence="2 7" id="KW-0349">Heme</keyword>
<evidence type="ECO:0000256" key="4">
    <source>
        <dbReference type="ARBA" id="ARBA00023002"/>
    </source>
</evidence>
<evidence type="ECO:0000256" key="10">
    <source>
        <dbReference type="SAM" id="SignalP"/>
    </source>
</evidence>
<dbReference type="PRINTS" id="PR00463">
    <property type="entry name" value="EP450I"/>
</dbReference>
<dbReference type="EC" id="1.14.13.-" evidence="11"/>
<dbReference type="AlphaFoldDB" id="A0A2I0B5B1"/>
<dbReference type="PRINTS" id="PR00385">
    <property type="entry name" value="P450"/>
</dbReference>
<keyword evidence="6 8" id="KW-0503">Monooxygenase</keyword>
<dbReference type="Gene3D" id="1.10.630.10">
    <property type="entry name" value="Cytochrome P450"/>
    <property type="match status" value="1"/>
</dbReference>
<keyword evidence="5 7" id="KW-0408">Iron</keyword>
<dbReference type="InterPro" id="IPR002401">
    <property type="entry name" value="Cyt_P450_E_grp-I"/>
</dbReference>
<evidence type="ECO:0000256" key="6">
    <source>
        <dbReference type="ARBA" id="ARBA00023033"/>
    </source>
</evidence>
<evidence type="ECO:0000256" key="3">
    <source>
        <dbReference type="ARBA" id="ARBA00022723"/>
    </source>
</evidence>
<keyword evidence="9" id="KW-1133">Transmembrane helix</keyword>
<evidence type="ECO:0000313" key="11">
    <source>
        <dbReference type="EMBL" id="PKA62975.1"/>
    </source>
</evidence>
<evidence type="ECO:0000313" key="12">
    <source>
        <dbReference type="Proteomes" id="UP000236161"/>
    </source>
</evidence>
<reference evidence="11 12" key="1">
    <citation type="journal article" date="2017" name="Nature">
        <title>The Apostasia genome and the evolution of orchids.</title>
        <authorList>
            <person name="Zhang G.Q."/>
            <person name="Liu K.W."/>
            <person name="Li Z."/>
            <person name="Lohaus R."/>
            <person name="Hsiao Y.Y."/>
            <person name="Niu S.C."/>
            <person name="Wang J.Y."/>
            <person name="Lin Y.C."/>
            <person name="Xu Q."/>
            <person name="Chen L.J."/>
            <person name="Yoshida K."/>
            <person name="Fujiwara S."/>
            <person name="Wang Z.W."/>
            <person name="Zhang Y.Q."/>
            <person name="Mitsuda N."/>
            <person name="Wang M."/>
            <person name="Liu G.H."/>
            <person name="Pecoraro L."/>
            <person name="Huang H.X."/>
            <person name="Xiao X.J."/>
            <person name="Lin M."/>
            <person name="Wu X.Y."/>
            <person name="Wu W.L."/>
            <person name="Chen Y.Y."/>
            <person name="Chang S.B."/>
            <person name="Sakamoto S."/>
            <person name="Ohme-Takagi M."/>
            <person name="Yagi M."/>
            <person name="Zeng S.J."/>
            <person name="Shen C.Y."/>
            <person name="Yeh C.M."/>
            <person name="Luo Y.B."/>
            <person name="Tsai W.C."/>
            <person name="Van de Peer Y."/>
            <person name="Liu Z.J."/>
        </authorList>
    </citation>
    <scope>NUCLEOTIDE SEQUENCE [LARGE SCALE GENOMIC DNA]</scope>
    <source>
        <strain evidence="12">cv. Shenzhen</strain>
        <tissue evidence="11">Stem</tissue>
    </source>
</reference>
<dbReference type="SUPFAM" id="SSF48264">
    <property type="entry name" value="Cytochrome P450"/>
    <property type="match status" value="1"/>
</dbReference>
<accession>A0A2I0B5B1</accession>
<evidence type="ECO:0000256" key="9">
    <source>
        <dbReference type="SAM" id="Phobius"/>
    </source>
</evidence>
<feature type="transmembrane region" description="Helical" evidence="9">
    <location>
        <begin position="459"/>
        <end position="478"/>
    </location>
</feature>
<dbReference type="Proteomes" id="UP000236161">
    <property type="component" value="Unassembled WGS sequence"/>
</dbReference>
<evidence type="ECO:0000256" key="2">
    <source>
        <dbReference type="ARBA" id="ARBA00022617"/>
    </source>
</evidence>
<dbReference type="GO" id="GO:0004497">
    <property type="term" value="F:monooxygenase activity"/>
    <property type="evidence" value="ECO:0007669"/>
    <property type="project" value="UniProtKB-KW"/>
</dbReference>
<dbReference type="STRING" id="1088818.A0A2I0B5B1"/>
<comment type="cofactor">
    <cofactor evidence="7">
        <name>heme</name>
        <dbReference type="ChEBI" id="CHEBI:30413"/>
    </cofactor>
</comment>
<dbReference type="InterPro" id="IPR017972">
    <property type="entry name" value="Cyt_P450_CS"/>
</dbReference>
<proteinExistence type="inferred from homology"/>
<keyword evidence="4 8" id="KW-0560">Oxidoreductase</keyword>
<evidence type="ECO:0000256" key="8">
    <source>
        <dbReference type="RuleBase" id="RU000461"/>
    </source>
</evidence>
<dbReference type="GO" id="GO:0020037">
    <property type="term" value="F:heme binding"/>
    <property type="evidence" value="ECO:0007669"/>
    <property type="project" value="InterPro"/>
</dbReference>
<sequence length="524" mass="59827">MELLSTTILIIAILLLTFLKTMVKSPEELRRHAGKQAPGPRGLPFIGNIHNVLGTLPPHHYLRHLSTIYGPIFRLKLGEINTLIISSAEAAREILKTHDLNFASRPNTATSNTIFYGSKDIVFACCGDFWRQMRRICMLELLSAKKVCSFRTIREEEISHLLQSISISVGEVVNLSSKFAALSNNITARAVVGGTCKEQPLFQLAVDEVTQYVSGFSVINLFPSIPGFINRITGWQKKLNQCGQKLDRIAEKILQEHVQKRAEFFNGCEEQDKLFIEEDMMDVLIRIQQDGGLQFPLSNDNIKAIVNDMLMAGSDTIATTMEWVMTELVRHPKVMRKVQREVRNVLREGDNTNMIVDEEAVRNKLHYLQVVIKETLRFHPPAPLLLPRESIERCEVMGYDVPAKTMVIVNAWAIGRDPKYWENPEEFWPERFEKSDVDFKGRPYFEFLPFGSGRRMCPGINFGLTVVELTIAYLLYYFDWEYKIKKGEQLDVTETFGVTAKRKFSLCLLANPHNPLTSLNLKLN</sequence>
<name>A0A2I0B5B1_9ASPA</name>
<dbReference type="InterPro" id="IPR036396">
    <property type="entry name" value="Cyt_P450_sf"/>
</dbReference>
<evidence type="ECO:0000256" key="1">
    <source>
        <dbReference type="ARBA" id="ARBA00010617"/>
    </source>
</evidence>
<gene>
    <name evidence="11" type="primary">CYP71D10</name>
    <name evidence="11" type="ORF">AXF42_Ash007771</name>
</gene>
<dbReference type="CDD" id="cd11072">
    <property type="entry name" value="CYP71-like"/>
    <property type="match status" value="1"/>
</dbReference>
<dbReference type="FunFam" id="1.10.630.10:FF:000043">
    <property type="entry name" value="Cytochrome P450 99A2"/>
    <property type="match status" value="1"/>
</dbReference>
<feature type="signal peptide" evidence="10">
    <location>
        <begin position="1"/>
        <end position="23"/>
    </location>
</feature>
<keyword evidence="3 7" id="KW-0479">Metal-binding</keyword>
<keyword evidence="9" id="KW-0812">Transmembrane</keyword>
<keyword evidence="10" id="KW-0732">Signal</keyword>
<organism evidence="11 12">
    <name type="scientific">Apostasia shenzhenica</name>
    <dbReference type="NCBI Taxonomy" id="1088818"/>
    <lineage>
        <taxon>Eukaryota</taxon>
        <taxon>Viridiplantae</taxon>
        <taxon>Streptophyta</taxon>
        <taxon>Embryophyta</taxon>
        <taxon>Tracheophyta</taxon>
        <taxon>Spermatophyta</taxon>
        <taxon>Magnoliopsida</taxon>
        <taxon>Liliopsida</taxon>
        <taxon>Asparagales</taxon>
        <taxon>Orchidaceae</taxon>
        <taxon>Apostasioideae</taxon>
        <taxon>Apostasia</taxon>
    </lineage>
</organism>
<dbReference type="OrthoDB" id="765152at2759"/>
<dbReference type="PANTHER" id="PTHR47955:SF8">
    <property type="entry name" value="CYTOCHROME P450 71D11-LIKE"/>
    <property type="match status" value="1"/>
</dbReference>
<comment type="similarity">
    <text evidence="1 8">Belongs to the cytochrome P450 family.</text>
</comment>
<keyword evidence="9" id="KW-0472">Membrane</keyword>
<dbReference type="GO" id="GO:0016705">
    <property type="term" value="F:oxidoreductase activity, acting on paired donors, with incorporation or reduction of molecular oxygen"/>
    <property type="evidence" value="ECO:0007669"/>
    <property type="project" value="InterPro"/>
</dbReference>
<protein>
    <submittedName>
        <fullName evidence="11">Cytochrome P450 71D10</fullName>
        <ecNumber evidence="11">1.14.13.-</ecNumber>
    </submittedName>
</protein>
<evidence type="ECO:0000256" key="5">
    <source>
        <dbReference type="ARBA" id="ARBA00023004"/>
    </source>
</evidence>